<evidence type="ECO:0000313" key="6">
    <source>
        <dbReference type="Proteomes" id="UP000593574"/>
    </source>
</evidence>
<keyword evidence="1" id="KW-0805">Transcription regulation</keyword>
<name>A0A7J9AQD5_9ROSI</name>
<dbReference type="Pfam" id="PF17035">
    <property type="entry name" value="BET"/>
    <property type="match status" value="1"/>
</dbReference>
<dbReference type="Proteomes" id="UP000593574">
    <property type="component" value="Unassembled WGS sequence"/>
</dbReference>
<evidence type="ECO:0000256" key="3">
    <source>
        <dbReference type="SAM" id="MobiDB-lite"/>
    </source>
</evidence>
<dbReference type="EMBL" id="JABEZV010000012">
    <property type="protein sequence ID" value="MBA0726275.1"/>
    <property type="molecule type" value="Genomic_DNA"/>
</dbReference>
<dbReference type="InterPro" id="IPR027353">
    <property type="entry name" value="NET_dom"/>
</dbReference>
<comment type="caution">
    <text evidence="5">The sequence shown here is derived from an EMBL/GenBank/DDBJ whole genome shotgun (WGS) entry which is preliminary data.</text>
</comment>
<sequence length="342" mass="38183">EVSRLLLGLNCGTALETIVPPESAKALSSKHEFDLQSSSTSIMSEMPRNSDGSSEQCKAGPDFFSFYACQIADLLSEDKHTLSNSNASELSQGKYVVVNDKESMDCSPKDVDSLFENSIGAELSDFKKGRLRGLLRQSVNDLSMEVDEMLDPVVSMSELRYKIRSNSLVTSPLDGDAAQVASKKPKLSSSCSPTSITGNSHPIKSGSCKEVEDDLEFLLKNDNQLLVEETMKKYSDELSSTLVHMEQKLEETLDAIMSKCRPMTRTEKRQLQKLIQQLPKENLVRVVEIIQRGRPAEKPCEEIFVDLEKEENVTLWRLYYYVEAVEKAKMLAQLQCSTTPTS</sequence>
<proteinExistence type="predicted"/>
<dbReference type="PROSITE" id="PS51525">
    <property type="entry name" value="NET"/>
    <property type="match status" value="1"/>
</dbReference>
<feature type="region of interest" description="Disordered" evidence="3">
    <location>
        <begin position="184"/>
        <end position="205"/>
    </location>
</feature>
<evidence type="ECO:0000259" key="4">
    <source>
        <dbReference type="PROSITE" id="PS51525"/>
    </source>
</evidence>
<organism evidence="5 6">
    <name type="scientific">Gossypium laxum</name>
    <dbReference type="NCBI Taxonomy" id="34288"/>
    <lineage>
        <taxon>Eukaryota</taxon>
        <taxon>Viridiplantae</taxon>
        <taxon>Streptophyta</taxon>
        <taxon>Embryophyta</taxon>
        <taxon>Tracheophyta</taxon>
        <taxon>Spermatophyta</taxon>
        <taxon>Magnoliopsida</taxon>
        <taxon>eudicotyledons</taxon>
        <taxon>Gunneridae</taxon>
        <taxon>Pentapetalae</taxon>
        <taxon>rosids</taxon>
        <taxon>malvids</taxon>
        <taxon>Malvales</taxon>
        <taxon>Malvaceae</taxon>
        <taxon>Malvoideae</taxon>
        <taxon>Gossypium</taxon>
    </lineage>
</organism>
<evidence type="ECO:0000256" key="1">
    <source>
        <dbReference type="ARBA" id="ARBA00023015"/>
    </source>
</evidence>
<gene>
    <name evidence="5" type="ORF">Golax_002115</name>
</gene>
<keyword evidence="2" id="KW-0804">Transcription</keyword>
<accession>A0A7J9AQD5</accession>
<keyword evidence="6" id="KW-1185">Reference proteome</keyword>
<feature type="domain" description="NET" evidence="4">
    <location>
        <begin position="253"/>
        <end position="333"/>
    </location>
</feature>
<evidence type="ECO:0000256" key="2">
    <source>
        <dbReference type="ARBA" id="ARBA00023163"/>
    </source>
</evidence>
<reference evidence="5 6" key="1">
    <citation type="journal article" date="2019" name="Genome Biol. Evol.">
        <title>Insights into the evolution of the New World diploid cottons (Gossypium, subgenus Houzingenia) based on genome sequencing.</title>
        <authorList>
            <person name="Grover C.E."/>
            <person name="Arick M.A. 2nd"/>
            <person name="Thrash A."/>
            <person name="Conover J.L."/>
            <person name="Sanders W.S."/>
            <person name="Peterson D.G."/>
            <person name="Frelichowski J.E."/>
            <person name="Scheffler J.A."/>
            <person name="Scheffler B.E."/>
            <person name="Wendel J.F."/>
        </authorList>
    </citation>
    <scope>NUCLEOTIDE SEQUENCE [LARGE SCALE GENOMIC DNA]</scope>
    <source>
        <strain evidence="5">4</strain>
        <tissue evidence="5">Leaf</tissue>
    </source>
</reference>
<dbReference type="Gene3D" id="1.20.1270.220">
    <property type="match status" value="1"/>
</dbReference>
<feature type="non-terminal residue" evidence="5">
    <location>
        <position position="342"/>
    </location>
</feature>
<protein>
    <recommendedName>
        <fullName evidence="4">NET domain-containing protein</fullName>
    </recommendedName>
</protein>
<dbReference type="PANTHER" id="PTHR45926">
    <property type="entry name" value="OSJNBA0053K19.4 PROTEIN"/>
    <property type="match status" value="1"/>
</dbReference>
<evidence type="ECO:0000313" key="5">
    <source>
        <dbReference type="EMBL" id="MBA0726275.1"/>
    </source>
</evidence>
<dbReference type="AlphaFoldDB" id="A0A7J9AQD5"/>
<dbReference type="InterPro" id="IPR038336">
    <property type="entry name" value="NET_sf"/>
</dbReference>